<evidence type="ECO:0000256" key="6">
    <source>
        <dbReference type="RuleBase" id="RU363077"/>
    </source>
</evidence>
<keyword evidence="4 6" id="KW-1133">Transmembrane helix</keyword>
<evidence type="ECO:0000256" key="3">
    <source>
        <dbReference type="ARBA" id="ARBA00022692"/>
    </source>
</evidence>
<sequence>MSKSKVFTRLKPFLAVLFLQFGLAGMDIIAKAALNERMSNYVFVVYYHAIATIVIAPFAIILDKKVRPKLTKAMFLKFVILGLLEPVIDQNLYVLGMKNTTATFAAALCNILPAITFVVAWIFGLEKVKLKSIRTQAKVGGTLTTIGGAMLMTLVKGPVIHLIWTKGKIHHLQGSREVDLKHSVIGSLMITAGCFSWACFMVLQSITLETYPADLSLTAWICLMGTVEGGALALVMERGNPAVWSIKFDTKLLAVVYSGVICSGLGYYVQGIIMKERGPVFVTAFSPLNMIIVAVLGSFILAEQIFLGGVIGAFVISAGLYLVVWGKSNDHKLQDLLIDNEKEVTSSQMLEAIRINDEENHKVLSVDSEKEVKSEQMIEVSRINDEENHKVL</sequence>
<feature type="transmembrane region" description="Helical" evidence="6">
    <location>
        <begin position="42"/>
        <end position="62"/>
    </location>
</feature>
<evidence type="ECO:0000259" key="7">
    <source>
        <dbReference type="Pfam" id="PF00892"/>
    </source>
</evidence>
<evidence type="ECO:0000313" key="9">
    <source>
        <dbReference type="Proteomes" id="UP001237642"/>
    </source>
</evidence>
<dbReference type="GO" id="GO:0022857">
    <property type="term" value="F:transmembrane transporter activity"/>
    <property type="evidence" value="ECO:0007669"/>
    <property type="project" value="InterPro"/>
</dbReference>
<dbReference type="SUPFAM" id="SSF103481">
    <property type="entry name" value="Multidrug resistance efflux transporter EmrE"/>
    <property type="match status" value="2"/>
</dbReference>
<dbReference type="PANTHER" id="PTHR31218">
    <property type="entry name" value="WAT1-RELATED PROTEIN"/>
    <property type="match status" value="1"/>
</dbReference>
<dbReference type="AlphaFoldDB" id="A0AAD8JC62"/>
<protein>
    <recommendedName>
        <fullName evidence="6">WAT1-related protein</fullName>
    </recommendedName>
</protein>
<feature type="transmembrane region" description="Helical" evidence="6">
    <location>
        <begin position="280"/>
        <end position="299"/>
    </location>
</feature>
<comment type="caution">
    <text evidence="8">The sequence shown here is derived from an EMBL/GenBank/DDBJ whole genome shotgun (WGS) entry which is preliminary data.</text>
</comment>
<proteinExistence type="inferred from homology"/>
<feature type="transmembrane region" description="Helical" evidence="6">
    <location>
        <begin position="248"/>
        <end position="268"/>
    </location>
</feature>
<dbReference type="EMBL" id="JAUIZM010000002">
    <property type="protein sequence ID" value="KAK1399941.1"/>
    <property type="molecule type" value="Genomic_DNA"/>
</dbReference>
<feature type="domain" description="EamA" evidence="7">
    <location>
        <begin position="14"/>
        <end position="133"/>
    </location>
</feature>
<comment type="subcellular location">
    <subcellularLocation>
        <location evidence="1 6">Membrane</location>
        <topology evidence="1 6">Multi-pass membrane protein</topology>
    </subcellularLocation>
</comment>
<keyword evidence="3 6" id="KW-0812">Transmembrane</keyword>
<reference evidence="8" key="2">
    <citation type="submission" date="2023-05" db="EMBL/GenBank/DDBJ databases">
        <authorList>
            <person name="Schelkunov M.I."/>
        </authorList>
    </citation>
    <scope>NUCLEOTIDE SEQUENCE</scope>
    <source>
        <strain evidence="8">Hsosn_3</strain>
        <tissue evidence="8">Leaf</tissue>
    </source>
</reference>
<feature type="transmembrane region" description="Helical" evidence="6">
    <location>
        <begin position="102"/>
        <end position="123"/>
    </location>
</feature>
<evidence type="ECO:0000313" key="8">
    <source>
        <dbReference type="EMBL" id="KAK1399941.1"/>
    </source>
</evidence>
<name>A0AAD8JC62_9APIA</name>
<feature type="transmembrane region" description="Helical" evidence="6">
    <location>
        <begin position="184"/>
        <end position="203"/>
    </location>
</feature>
<dbReference type="Pfam" id="PF00892">
    <property type="entry name" value="EamA"/>
    <property type="match status" value="2"/>
</dbReference>
<keyword evidence="5 6" id="KW-0472">Membrane</keyword>
<reference evidence="8" key="1">
    <citation type="submission" date="2023-02" db="EMBL/GenBank/DDBJ databases">
        <title>Genome of toxic invasive species Heracleum sosnowskyi carries increased number of genes despite the absence of recent whole-genome duplications.</title>
        <authorList>
            <person name="Schelkunov M."/>
            <person name="Shtratnikova V."/>
            <person name="Makarenko M."/>
            <person name="Klepikova A."/>
            <person name="Omelchenko D."/>
            <person name="Novikova G."/>
            <person name="Obukhova E."/>
            <person name="Bogdanov V."/>
            <person name="Penin A."/>
            <person name="Logacheva M."/>
        </authorList>
    </citation>
    <scope>NUCLEOTIDE SEQUENCE</scope>
    <source>
        <strain evidence="8">Hsosn_3</strain>
        <tissue evidence="8">Leaf</tissue>
    </source>
</reference>
<feature type="domain" description="EamA" evidence="7">
    <location>
        <begin position="185"/>
        <end position="324"/>
    </location>
</feature>
<feature type="transmembrane region" description="Helical" evidence="6">
    <location>
        <begin position="143"/>
        <end position="164"/>
    </location>
</feature>
<dbReference type="Proteomes" id="UP001237642">
    <property type="component" value="Unassembled WGS sequence"/>
</dbReference>
<evidence type="ECO:0000256" key="2">
    <source>
        <dbReference type="ARBA" id="ARBA00007635"/>
    </source>
</evidence>
<comment type="similarity">
    <text evidence="2 6">Belongs to the drug/metabolite transporter (DMT) superfamily. Plant drug/metabolite exporter (P-DME) (TC 2.A.7.4) family.</text>
</comment>
<evidence type="ECO:0000256" key="1">
    <source>
        <dbReference type="ARBA" id="ARBA00004141"/>
    </source>
</evidence>
<evidence type="ECO:0000256" key="5">
    <source>
        <dbReference type="ARBA" id="ARBA00023136"/>
    </source>
</evidence>
<accession>A0AAD8JC62</accession>
<dbReference type="InterPro" id="IPR037185">
    <property type="entry name" value="EmrE-like"/>
</dbReference>
<feature type="transmembrane region" description="Helical" evidence="6">
    <location>
        <begin position="305"/>
        <end position="324"/>
    </location>
</feature>
<dbReference type="InterPro" id="IPR000620">
    <property type="entry name" value="EamA_dom"/>
</dbReference>
<keyword evidence="9" id="KW-1185">Reference proteome</keyword>
<gene>
    <name evidence="8" type="ORF">POM88_009804</name>
</gene>
<dbReference type="InterPro" id="IPR030184">
    <property type="entry name" value="WAT1-related"/>
</dbReference>
<organism evidence="8 9">
    <name type="scientific">Heracleum sosnowskyi</name>
    <dbReference type="NCBI Taxonomy" id="360622"/>
    <lineage>
        <taxon>Eukaryota</taxon>
        <taxon>Viridiplantae</taxon>
        <taxon>Streptophyta</taxon>
        <taxon>Embryophyta</taxon>
        <taxon>Tracheophyta</taxon>
        <taxon>Spermatophyta</taxon>
        <taxon>Magnoliopsida</taxon>
        <taxon>eudicotyledons</taxon>
        <taxon>Gunneridae</taxon>
        <taxon>Pentapetalae</taxon>
        <taxon>asterids</taxon>
        <taxon>campanulids</taxon>
        <taxon>Apiales</taxon>
        <taxon>Apiaceae</taxon>
        <taxon>Apioideae</taxon>
        <taxon>apioid superclade</taxon>
        <taxon>Tordylieae</taxon>
        <taxon>Tordyliinae</taxon>
        <taxon>Heracleum</taxon>
    </lineage>
</organism>
<dbReference type="GO" id="GO:0016020">
    <property type="term" value="C:membrane"/>
    <property type="evidence" value="ECO:0007669"/>
    <property type="project" value="UniProtKB-SubCell"/>
</dbReference>
<evidence type="ECO:0000256" key="4">
    <source>
        <dbReference type="ARBA" id="ARBA00022989"/>
    </source>
</evidence>
<feature type="transmembrane region" description="Helical" evidence="6">
    <location>
        <begin position="215"/>
        <end position="236"/>
    </location>
</feature>